<keyword evidence="4" id="KW-0121">Carboxypeptidase</keyword>
<evidence type="ECO:0000256" key="10">
    <source>
        <dbReference type="ARBA" id="ARBA00052506"/>
    </source>
</evidence>
<dbReference type="GO" id="GO:0005829">
    <property type="term" value="C:cytosol"/>
    <property type="evidence" value="ECO:0007669"/>
    <property type="project" value="TreeGrafter"/>
</dbReference>
<gene>
    <name evidence="18" type="ORF">EDC91_108110</name>
</gene>
<dbReference type="EMBL" id="SLWF01000008">
    <property type="protein sequence ID" value="TCN85871.1"/>
    <property type="molecule type" value="Genomic_DNA"/>
</dbReference>
<keyword evidence="3" id="KW-0963">Cytoplasm</keyword>
<comment type="caution">
    <text evidence="18">The sequence shown here is derived from an EMBL/GenBank/DDBJ whole genome shotgun (WGS) entry which is preliminary data.</text>
</comment>
<keyword evidence="6 15" id="KW-0479">Metal-binding</keyword>
<comment type="subcellular location">
    <subcellularLocation>
        <location evidence="1">Cytoplasm</location>
    </subcellularLocation>
</comment>
<keyword evidence="5 15" id="KW-0645">Protease</keyword>
<evidence type="ECO:0000256" key="7">
    <source>
        <dbReference type="ARBA" id="ARBA00022801"/>
    </source>
</evidence>
<dbReference type="AlphaFoldDB" id="A0A4R2FCM5"/>
<evidence type="ECO:0000313" key="18">
    <source>
        <dbReference type="EMBL" id="TCN85871.1"/>
    </source>
</evidence>
<dbReference type="FunFam" id="3.40.390.10:FF:000009">
    <property type="entry name" value="Oligopeptidase A"/>
    <property type="match status" value="1"/>
</dbReference>
<evidence type="ECO:0000256" key="15">
    <source>
        <dbReference type="RuleBase" id="RU003435"/>
    </source>
</evidence>
<dbReference type="GO" id="GO:0004222">
    <property type="term" value="F:metalloendopeptidase activity"/>
    <property type="evidence" value="ECO:0007669"/>
    <property type="project" value="InterPro"/>
</dbReference>
<comment type="cofactor">
    <cofactor evidence="15">
        <name>Zn(2+)</name>
        <dbReference type="ChEBI" id="CHEBI:29105"/>
    </cofactor>
    <text evidence="15">Binds 1 zinc ion.</text>
</comment>
<reference evidence="18 19" key="1">
    <citation type="submission" date="2019-03" db="EMBL/GenBank/DDBJ databases">
        <title>Freshwater and sediment microbial communities from various areas in North America, analyzing microbe dynamics in response to fracking.</title>
        <authorList>
            <person name="Lamendella R."/>
        </authorList>
    </citation>
    <scope>NUCLEOTIDE SEQUENCE [LARGE SCALE GENOMIC DNA]</scope>
    <source>
        <strain evidence="18 19">74A</strain>
    </source>
</reference>
<evidence type="ECO:0000256" key="8">
    <source>
        <dbReference type="ARBA" id="ARBA00022833"/>
    </source>
</evidence>
<dbReference type="FunFam" id="1.10.1370.40:FF:000001">
    <property type="entry name" value="Dipeptidyl carboxypeptidase II"/>
    <property type="match status" value="1"/>
</dbReference>
<evidence type="ECO:0000259" key="17">
    <source>
        <dbReference type="Pfam" id="PF01432"/>
    </source>
</evidence>
<dbReference type="OrthoDB" id="9773538at2"/>
<accession>A0A4R2FCM5</accession>
<comment type="catalytic activity">
    <reaction evidence="10">
        <text>Hydrolysis of unblocked, C-terminal dipeptides from oligopeptides, with broad specificity. Does not hydrolyze bonds in which P1' is Pro, or both P1 and P1' are Gly.</text>
        <dbReference type="EC" id="3.4.15.5"/>
    </reaction>
</comment>
<dbReference type="Pfam" id="PF01432">
    <property type="entry name" value="Peptidase_M3"/>
    <property type="match status" value="1"/>
</dbReference>
<keyword evidence="16" id="KW-0732">Signal</keyword>
<dbReference type="PROSITE" id="PS51257">
    <property type="entry name" value="PROKAR_LIPOPROTEIN"/>
    <property type="match status" value="1"/>
</dbReference>
<dbReference type="EC" id="3.4.15.5" evidence="12"/>
<evidence type="ECO:0000313" key="19">
    <source>
        <dbReference type="Proteomes" id="UP000294832"/>
    </source>
</evidence>
<dbReference type="InterPro" id="IPR001567">
    <property type="entry name" value="Pept_M3A_M3B_dom"/>
</dbReference>
<evidence type="ECO:0000256" key="2">
    <source>
        <dbReference type="ARBA" id="ARBA00006040"/>
    </source>
</evidence>
<feature type="signal peptide" evidence="16">
    <location>
        <begin position="1"/>
        <end position="22"/>
    </location>
</feature>
<dbReference type="Proteomes" id="UP000294832">
    <property type="component" value="Unassembled WGS sequence"/>
</dbReference>
<comment type="function">
    <text evidence="11">Removes dipeptides from the C-termini of N-blocked tripeptides, tetrapeptides and larger peptides.</text>
</comment>
<sequence length="712" mass="79354">MRKTLLAIALGQALLLAGCASADKQPQATVAAEAVQQNPLFSASQLQYQAPDFSRIRTEHFQPALEAGILAHDKEVQAIAMQSAPPTFENTIVALEKSGALLDRASAVFYNLSSSNSNPEIRRIQSEMAPKMAAHTDNINLNPQLFARINTLYQQRHQLTLTPEQIRLIEVYHQRFVLAGAQLNETQKAQIRALNEEQSKLTNEFQQRLLKLTKASAVIVDDVAQLDGLSDSAIRNAAKAAKDAGHDGQYLLNITNTTRQPVLAQLHNRELRQKIWQASANRGLSGEDETVSLVARLAQLRAEKAKLLGFDNWASYRLAPQMAKTPQAVFDMFGSMVPAVVANTQKEADAIQAMITKSGGDFTLQPWDWAYYAEKVRQQQYDLDENSLKPYFEFNRVLQDGVFYTLNQLYGVTFKPRPDLPVYHPDVKAWEVFDADGSSLAIFYGDYFAREGKRGGAWMSSFVRQSGLLGQKPVVVNVMNIQKAPDGEPTFVSYDQVTTMFHELGHGTHGMFSKVNYPSLSGTAVSRDFVEFPSTFEEDWAGHPKVLANYAKHYQTGEPLPADMLDKLLRSRSFNMGFDTLEYMSAALLDLEWHSLSADAPLQNVAQFEAQALAKHGVDLAAVPPRYRSSYFAHAFPGGYSASYYAYMWSEILAADAFAYVQTQGGLNRDIGMKFRKAIREVGNSVAPMEAYENFRGQQPTTEGLLKRRGLM</sequence>
<keyword evidence="8 15" id="KW-0862">Zinc</keyword>
<feature type="domain" description="Peptidase M3A/M3B catalytic" evidence="17">
    <location>
        <begin position="263"/>
        <end position="710"/>
    </location>
</feature>
<evidence type="ECO:0000256" key="5">
    <source>
        <dbReference type="ARBA" id="ARBA00022670"/>
    </source>
</evidence>
<evidence type="ECO:0000256" key="4">
    <source>
        <dbReference type="ARBA" id="ARBA00022645"/>
    </source>
</evidence>
<dbReference type="RefSeq" id="WP_133038621.1">
    <property type="nucleotide sequence ID" value="NZ_SLWF01000008.1"/>
</dbReference>
<dbReference type="PANTHER" id="PTHR43660">
    <property type="entry name" value="DIPEPTIDYL CARBOXYPEPTIDASE"/>
    <property type="match status" value="1"/>
</dbReference>
<evidence type="ECO:0000256" key="1">
    <source>
        <dbReference type="ARBA" id="ARBA00004496"/>
    </source>
</evidence>
<evidence type="ECO:0000256" key="13">
    <source>
        <dbReference type="ARBA" id="ARBA00070755"/>
    </source>
</evidence>
<dbReference type="GO" id="GO:0006508">
    <property type="term" value="P:proteolysis"/>
    <property type="evidence" value="ECO:0007669"/>
    <property type="project" value="UniProtKB-KW"/>
</dbReference>
<keyword evidence="19" id="KW-1185">Reference proteome</keyword>
<proteinExistence type="inferred from homology"/>
<dbReference type="GO" id="GO:0046872">
    <property type="term" value="F:metal ion binding"/>
    <property type="evidence" value="ECO:0007669"/>
    <property type="project" value="UniProtKB-UniRule"/>
</dbReference>
<dbReference type="Gene3D" id="1.10.1370.40">
    <property type="match status" value="3"/>
</dbReference>
<organism evidence="18 19">
    <name type="scientific">Shewanella fodinae</name>
    <dbReference type="NCBI Taxonomy" id="552357"/>
    <lineage>
        <taxon>Bacteria</taxon>
        <taxon>Pseudomonadati</taxon>
        <taxon>Pseudomonadota</taxon>
        <taxon>Gammaproteobacteria</taxon>
        <taxon>Alteromonadales</taxon>
        <taxon>Shewanellaceae</taxon>
        <taxon>Shewanella</taxon>
    </lineage>
</organism>
<protein>
    <recommendedName>
        <fullName evidence="13">Dipeptidyl carboxypeptidase</fullName>
        <ecNumber evidence="12">3.4.15.5</ecNumber>
    </recommendedName>
    <alternativeName>
        <fullName evidence="14">Peptidyl-dipeptidase Dcp</fullName>
    </alternativeName>
</protein>
<evidence type="ECO:0000256" key="16">
    <source>
        <dbReference type="SAM" id="SignalP"/>
    </source>
</evidence>
<evidence type="ECO:0000256" key="12">
    <source>
        <dbReference type="ARBA" id="ARBA00066668"/>
    </source>
</evidence>
<dbReference type="SUPFAM" id="SSF55486">
    <property type="entry name" value="Metalloproteases ('zincins'), catalytic domain"/>
    <property type="match status" value="1"/>
</dbReference>
<feature type="chain" id="PRO_5020968671" description="Dipeptidyl carboxypeptidase" evidence="16">
    <location>
        <begin position="23"/>
        <end position="712"/>
    </location>
</feature>
<dbReference type="PANTHER" id="PTHR43660:SF1">
    <property type="entry name" value="DIPEPTIDYL CARBOXYPEPTIDASE"/>
    <property type="match status" value="1"/>
</dbReference>
<dbReference type="InterPro" id="IPR045090">
    <property type="entry name" value="Pept_M3A_M3B"/>
</dbReference>
<evidence type="ECO:0000256" key="11">
    <source>
        <dbReference type="ARBA" id="ARBA00054529"/>
    </source>
</evidence>
<name>A0A4R2FCM5_9GAMM</name>
<comment type="similarity">
    <text evidence="2 15">Belongs to the peptidase M3 family.</text>
</comment>
<evidence type="ECO:0000256" key="6">
    <source>
        <dbReference type="ARBA" id="ARBA00022723"/>
    </source>
</evidence>
<dbReference type="CDD" id="cd06456">
    <property type="entry name" value="M3A_DCP"/>
    <property type="match status" value="1"/>
</dbReference>
<dbReference type="GO" id="GO:0008241">
    <property type="term" value="F:peptidyl-dipeptidase activity"/>
    <property type="evidence" value="ECO:0007669"/>
    <property type="project" value="UniProtKB-EC"/>
</dbReference>
<evidence type="ECO:0000256" key="9">
    <source>
        <dbReference type="ARBA" id="ARBA00023049"/>
    </source>
</evidence>
<keyword evidence="9 15" id="KW-0482">Metalloprotease</keyword>
<dbReference type="GO" id="GO:0004180">
    <property type="term" value="F:carboxypeptidase activity"/>
    <property type="evidence" value="ECO:0007669"/>
    <property type="project" value="UniProtKB-KW"/>
</dbReference>
<evidence type="ECO:0000256" key="14">
    <source>
        <dbReference type="ARBA" id="ARBA00075608"/>
    </source>
</evidence>
<keyword evidence="7 15" id="KW-0378">Hydrolase</keyword>
<dbReference type="InterPro" id="IPR034005">
    <property type="entry name" value="M3A_DCP"/>
</dbReference>
<evidence type="ECO:0000256" key="3">
    <source>
        <dbReference type="ARBA" id="ARBA00022490"/>
    </source>
</evidence>